<dbReference type="PRINTS" id="PR00359">
    <property type="entry name" value="BP450"/>
</dbReference>
<dbReference type="PROSITE" id="PS00086">
    <property type="entry name" value="CYTOCHROME_P450"/>
    <property type="match status" value="1"/>
</dbReference>
<keyword evidence="4" id="KW-1185">Reference proteome</keyword>
<dbReference type="Gene3D" id="1.10.630.10">
    <property type="entry name" value="Cytochrome P450"/>
    <property type="match status" value="1"/>
</dbReference>
<dbReference type="PANTHER" id="PTHR46696">
    <property type="entry name" value="P450, PUTATIVE (EUROFUNG)-RELATED"/>
    <property type="match status" value="1"/>
</dbReference>
<dbReference type="GO" id="GO:0016705">
    <property type="term" value="F:oxidoreductase activity, acting on paired donors, with incorporation or reduction of molecular oxygen"/>
    <property type="evidence" value="ECO:0007669"/>
    <property type="project" value="InterPro"/>
</dbReference>
<dbReference type="InterPro" id="IPR017972">
    <property type="entry name" value="Cyt_P450_CS"/>
</dbReference>
<protein>
    <submittedName>
        <fullName evidence="3">Cytochrome P450</fullName>
    </submittedName>
</protein>
<evidence type="ECO:0000313" key="3">
    <source>
        <dbReference type="EMBL" id="THV30224.1"/>
    </source>
</evidence>
<keyword evidence="2" id="KW-0503">Monooxygenase</keyword>
<reference evidence="3 4" key="1">
    <citation type="journal article" date="2018" name="Int. J. Syst. Evol. Microbiol.">
        <title>Glycomyces paridis sp. nov., isolated from the medicinal plant Paris polyphylla.</title>
        <authorList>
            <person name="Fang X.M."/>
            <person name="Bai J.L."/>
            <person name="Su J."/>
            <person name="Zhao L.L."/>
            <person name="Liu H.Y."/>
            <person name="Ma B.P."/>
            <person name="Zhang Y.Q."/>
            <person name="Yu L.Y."/>
        </authorList>
    </citation>
    <scope>NUCLEOTIDE SEQUENCE [LARGE SCALE GENOMIC DNA]</scope>
    <source>
        <strain evidence="3 4">CPCC 204357</strain>
    </source>
</reference>
<name>A0A4S8PPI2_9ACTN</name>
<dbReference type="SUPFAM" id="SSF48264">
    <property type="entry name" value="Cytochrome P450"/>
    <property type="match status" value="1"/>
</dbReference>
<dbReference type="GO" id="GO:0004497">
    <property type="term" value="F:monooxygenase activity"/>
    <property type="evidence" value="ECO:0007669"/>
    <property type="project" value="UniProtKB-KW"/>
</dbReference>
<proteinExistence type="inferred from homology"/>
<evidence type="ECO:0000313" key="4">
    <source>
        <dbReference type="Proteomes" id="UP000305792"/>
    </source>
</evidence>
<dbReference type="EMBL" id="STGX01000004">
    <property type="protein sequence ID" value="THV30224.1"/>
    <property type="molecule type" value="Genomic_DNA"/>
</dbReference>
<dbReference type="OrthoDB" id="4156795at2"/>
<dbReference type="Proteomes" id="UP000305792">
    <property type="component" value="Unassembled WGS sequence"/>
</dbReference>
<keyword evidence="2" id="KW-0408">Iron</keyword>
<organism evidence="3 4">
    <name type="scientific">Glycomyces paridis</name>
    <dbReference type="NCBI Taxonomy" id="2126555"/>
    <lineage>
        <taxon>Bacteria</taxon>
        <taxon>Bacillati</taxon>
        <taxon>Actinomycetota</taxon>
        <taxon>Actinomycetes</taxon>
        <taxon>Glycomycetales</taxon>
        <taxon>Glycomycetaceae</taxon>
        <taxon>Glycomyces</taxon>
    </lineage>
</organism>
<comment type="caution">
    <text evidence="3">The sequence shown here is derived from an EMBL/GenBank/DDBJ whole genome shotgun (WGS) entry which is preliminary data.</text>
</comment>
<evidence type="ECO:0000256" key="1">
    <source>
        <dbReference type="ARBA" id="ARBA00010617"/>
    </source>
</evidence>
<dbReference type="InterPro" id="IPR002397">
    <property type="entry name" value="Cyt_P450_B"/>
</dbReference>
<dbReference type="InterPro" id="IPR036396">
    <property type="entry name" value="Cyt_P450_sf"/>
</dbReference>
<keyword evidence="2" id="KW-0560">Oxidoreductase</keyword>
<dbReference type="AlphaFoldDB" id="A0A4S8PPI2"/>
<dbReference type="InterPro" id="IPR001128">
    <property type="entry name" value="Cyt_P450"/>
</dbReference>
<dbReference type="GO" id="GO:0005506">
    <property type="term" value="F:iron ion binding"/>
    <property type="evidence" value="ECO:0007669"/>
    <property type="project" value="InterPro"/>
</dbReference>
<keyword evidence="2" id="KW-0349">Heme</keyword>
<sequence length="389" mass="42609">MRQPAPERAARSGAASRRIDPELAASLRRLDGDRVEVTGFALTSRLLGDARIRPGTTGLDARIPAEWRDSPVLKLFADMILLSLPPRHGAMRHLVQAWFMPGEVEKLDGLITDTADLLIDRAAAAAANGPVDFVKEVAVPLPLYVIADLIGVPERDRTRLLGWCDRLVQAMWHSVDEIARATGAALVIAKYFRDLLNGRFGPVRGLAAQMVEDGSLTEDETIANLVFLAIAATFTTSDFMSSAAHFACTDEDFRDALRADPRPEAAVDEALRLHPPIKRILRNAAEDVAIGDTVIPEGTLIEFDVVRANRDPAVFDEPDRFLPGRPGRRPLSFGHGLHYCAGWALGKAEAAVLLARFWQRFDHIAPAGEPVPKRHPFQSGLRSVPLALR</sequence>
<evidence type="ECO:0000256" key="2">
    <source>
        <dbReference type="RuleBase" id="RU000461"/>
    </source>
</evidence>
<dbReference type="PANTHER" id="PTHR46696:SF1">
    <property type="entry name" value="CYTOCHROME P450 YJIB-RELATED"/>
    <property type="match status" value="1"/>
</dbReference>
<gene>
    <name evidence="3" type="ORF">E9998_07585</name>
</gene>
<accession>A0A4S8PPI2</accession>
<dbReference type="GO" id="GO:0020037">
    <property type="term" value="F:heme binding"/>
    <property type="evidence" value="ECO:0007669"/>
    <property type="project" value="InterPro"/>
</dbReference>
<keyword evidence="2" id="KW-0479">Metal-binding</keyword>
<comment type="similarity">
    <text evidence="1 2">Belongs to the cytochrome P450 family.</text>
</comment>
<dbReference type="Pfam" id="PF00067">
    <property type="entry name" value="p450"/>
    <property type="match status" value="1"/>
</dbReference>